<keyword evidence="1" id="KW-1133">Transmembrane helix</keyword>
<name>A0A2I0V0L9_9BACI</name>
<evidence type="ECO:0000313" key="3">
    <source>
        <dbReference type="Proteomes" id="UP000234956"/>
    </source>
</evidence>
<reference evidence="2 3" key="1">
    <citation type="submission" date="2017-10" db="EMBL/GenBank/DDBJ databases">
        <title>Draft genome of Lysinibacillus fusiformis strain Juneja, a laboratory-derived pathogen of Drosophila melanogaster.</title>
        <authorList>
            <person name="Smith B.R."/>
            <person name="Unckless R.L."/>
        </authorList>
    </citation>
    <scope>NUCLEOTIDE SEQUENCE [LARGE SCALE GENOMIC DNA]</scope>
    <source>
        <strain evidence="2 3">Juneja</strain>
    </source>
</reference>
<accession>A0A2I0V0L9</accession>
<comment type="caution">
    <text evidence="2">The sequence shown here is derived from an EMBL/GenBank/DDBJ whole genome shotgun (WGS) entry which is preliminary data.</text>
</comment>
<evidence type="ECO:0000313" key="2">
    <source>
        <dbReference type="EMBL" id="PKU51864.1"/>
    </source>
</evidence>
<organism evidence="2 3">
    <name type="scientific">Lysinibacillus fusiformis</name>
    <dbReference type="NCBI Taxonomy" id="28031"/>
    <lineage>
        <taxon>Bacteria</taxon>
        <taxon>Bacillati</taxon>
        <taxon>Bacillota</taxon>
        <taxon>Bacilli</taxon>
        <taxon>Bacillales</taxon>
        <taxon>Bacillaceae</taxon>
        <taxon>Lysinibacillus</taxon>
    </lineage>
</organism>
<sequence>MKVLLELIRIVLIFLIFGCLLWGGVRLIYTTLRINVDGTYGGWLGGIAIYFLLFVLYRNKLQFSGFYDGPKQQKLPRKITYILVTGSIFLLILPLLLSIK</sequence>
<dbReference type="EMBL" id="PDFK01000003">
    <property type="protein sequence ID" value="PKU51864.1"/>
    <property type="molecule type" value="Genomic_DNA"/>
</dbReference>
<keyword evidence="1" id="KW-0472">Membrane</keyword>
<feature type="transmembrane region" description="Helical" evidence="1">
    <location>
        <begin position="79"/>
        <end position="99"/>
    </location>
</feature>
<keyword evidence="1" id="KW-0812">Transmembrane</keyword>
<dbReference type="Proteomes" id="UP000234956">
    <property type="component" value="Unassembled WGS sequence"/>
</dbReference>
<feature type="transmembrane region" description="Helical" evidence="1">
    <location>
        <begin position="7"/>
        <end position="28"/>
    </location>
</feature>
<feature type="transmembrane region" description="Helical" evidence="1">
    <location>
        <begin position="40"/>
        <end position="58"/>
    </location>
</feature>
<evidence type="ECO:0000256" key="1">
    <source>
        <dbReference type="SAM" id="Phobius"/>
    </source>
</evidence>
<protein>
    <submittedName>
        <fullName evidence="2">Uncharacterized protein</fullName>
    </submittedName>
</protein>
<proteinExistence type="predicted"/>
<gene>
    <name evidence="2" type="ORF">CRI88_11175</name>
</gene>
<dbReference type="AlphaFoldDB" id="A0A2I0V0L9"/>